<dbReference type="InterPro" id="IPR038531">
    <property type="entry name" value="NeuraminylLac-bd_hemagglutn_sf"/>
</dbReference>
<dbReference type="GO" id="GO:0009279">
    <property type="term" value="C:cell outer membrane"/>
    <property type="evidence" value="ECO:0007669"/>
    <property type="project" value="InterPro"/>
</dbReference>
<dbReference type="HOGENOM" id="CLU_1011551_0_0_6"/>
<dbReference type="Proteomes" id="UP000002350">
    <property type="component" value="Chromosome"/>
</dbReference>
<protein>
    <recommendedName>
        <fullName evidence="1">Neuraminyllactose-binding hemagglutinin</fullName>
    </recommendedName>
    <alternativeName>
        <fullName evidence="3">Flagellar sheath adhesin</fullName>
    </alternativeName>
    <alternativeName>
        <fullName evidence="2">N-acetylneuraminyllactose-binding fibrillar hemagglutinin receptor-binding subunit</fullName>
    </alternativeName>
</protein>
<reference evidence="6" key="1">
    <citation type="journal article" date="2010" name="Mol. Biosyst.">
        <title>Complete genome sequence and comparative analysis of Shewanella violacea, a psychrophilic and piezophilic bacterium from deep sea floor sediments.</title>
        <authorList>
            <person name="Aono E."/>
            <person name="Baba T."/>
            <person name="Ara T."/>
            <person name="Nishi T."/>
            <person name="Nakamichi T."/>
            <person name="Inamoto E."/>
            <person name="Toyonaga H."/>
            <person name="Hasegawa M."/>
            <person name="Takai Y."/>
            <person name="Okumura Y."/>
            <person name="Baba M."/>
            <person name="Tomita M."/>
            <person name="Kato C."/>
            <person name="Oshima T."/>
            <person name="Nakasone K."/>
            <person name="Mori H."/>
        </authorList>
    </citation>
    <scope>NUCLEOTIDE SEQUENCE [LARGE SCALE GENOMIC DNA]</scope>
    <source>
        <strain evidence="6">JCM 10179 / CIP 106290 / LMG 19151 / DSS12</strain>
    </source>
</reference>
<sequence length="275" mass="30578">MKQSLALLISISLCACSAIPVKKESGRVDTNFDFGAQSASVDKKIAIVKPTGVFTVYQQMVSNQNSMLVNLGVRQERKDSFVQVRDHYNQEVRKAFQNGVEILITRKGFTYTGPYETFDEITYGDKKNSYLAIVPKFDIKVGKADVKRKSFSSYAQEKGFIKIDGSFVLKFIEPLTGQVMAQKRVDLSSLNIAEPYITQWETKASGGGLISGAIGGAIKHASKPDVLVDNVEKAYANAMTKFYQGSMKQLVKYVSTEEINSFEADVKELKGIKRY</sequence>
<dbReference type="EMBL" id="AP011177">
    <property type="protein sequence ID" value="BAJ00021.1"/>
    <property type="molecule type" value="Genomic_DNA"/>
</dbReference>
<dbReference type="PROSITE" id="PS51257">
    <property type="entry name" value="PROKAR_LIPOPROTEIN"/>
    <property type="match status" value="1"/>
</dbReference>
<dbReference type="Pfam" id="PF05211">
    <property type="entry name" value="NLBH"/>
    <property type="match status" value="1"/>
</dbReference>
<accession>D4ZD99</accession>
<feature type="signal peptide" evidence="4">
    <location>
        <begin position="1"/>
        <end position="17"/>
    </location>
</feature>
<evidence type="ECO:0000256" key="1">
    <source>
        <dbReference type="ARBA" id="ARBA00015547"/>
    </source>
</evidence>
<dbReference type="KEGG" id="svo:SVI_0050"/>
<dbReference type="RefSeq" id="WP_013049336.1">
    <property type="nucleotide sequence ID" value="NC_014012.1"/>
</dbReference>
<keyword evidence="6" id="KW-1185">Reference proteome</keyword>
<proteinExistence type="predicted"/>
<gene>
    <name evidence="5" type="ordered locus">SVI_0050</name>
</gene>
<evidence type="ECO:0000313" key="6">
    <source>
        <dbReference type="Proteomes" id="UP000002350"/>
    </source>
</evidence>
<evidence type="ECO:0000256" key="4">
    <source>
        <dbReference type="SAM" id="SignalP"/>
    </source>
</evidence>
<dbReference type="AlphaFoldDB" id="D4ZD99"/>
<evidence type="ECO:0000313" key="5">
    <source>
        <dbReference type="EMBL" id="BAJ00021.1"/>
    </source>
</evidence>
<dbReference type="eggNOG" id="ENOG5033ABQ">
    <property type="taxonomic scope" value="Bacteria"/>
</dbReference>
<evidence type="ECO:0000256" key="3">
    <source>
        <dbReference type="ARBA" id="ARBA00032680"/>
    </source>
</evidence>
<evidence type="ECO:0000256" key="2">
    <source>
        <dbReference type="ARBA" id="ARBA00030949"/>
    </source>
</evidence>
<dbReference type="Gene3D" id="3.30.160.180">
    <property type="entry name" value="Putative neuraminyllactose-binding hemagglutinin homolog like domain"/>
    <property type="match status" value="1"/>
</dbReference>
<dbReference type="SUPFAM" id="SSF159594">
    <property type="entry name" value="XCC0632-like"/>
    <property type="match status" value="1"/>
</dbReference>
<name>D4ZD99_SHEVD</name>
<keyword evidence="4" id="KW-0732">Signal</keyword>
<organism evidence="5 6">
    <name type="scientific">Shewanella violacea (strain JCM 10179 / CIP 106290 / LMG 19151 / DSS12)</name>
    <dbReference type="NCBI Taxonomy" id="637905"/>
    <lineage>
        <taxon>Bacteria</taxon>
        <taxon>Pseudomonadati</taxon>
        <taxon>Pseudomonadota</taxon>
        <taxon>Gammaproteobacteria</taxon>
        <taxon>Alteromonadales</taxon>
        <taxon>Shewanellaceae</taxon>
        <taxon>Shewanella</taxon>
    </lineage>
</organism>
<feature type="chain" id="PRO_5003068699" description="Neuraminyllactose-binding hemagglutinin" evidence="4">
    <location>
        <begin position="18"/>
        <end position="275"/>
    </location>
</feature>
<dbReference type="OrthoDB" id="1442443at2"/>
<dbReference type="InterPro" id="IPR007876">
    <property type="entry name" value="NeuraminylLac-bd_hemagglutn"/>
</dbReference>